<keyword evidence="3" id="KW-1185">Reference proteome</keyword>
<reference evidence="2 3" key="1">
    <citation type="submission" date="2016-10" db="EMBL/GenBank/DDBJ databases">
        <authorList>
            <person name="de Groot N.N."/>
        </authorList>
    </citation>
    <scope>NUCLEOTIDE SEQUENCE [LARGE SCALE GENOMIC DNA]</scope>
    <source>
        <strain evidence="2 3">B7-7</strain>
    </source>
</reference>
<name>A0A1H9AEH4_9GAMM</name>
<proteinExistence type="predicted"/>
<dbReference type="RefSeq" id="WP_090203949.1">
    <property type="nucleotide sequence ID" value="NZ_FOFO01000005.1"/>
</dbReference>
<dbReference type="STRING" id="867345.SAMN05421693_10525"/>
<gene>
    <name evidence="2" type="ORF">SAMN05421693_10525</name>
</gene>
<dbReference type="EMBL" id="FOFO01000005">
    <property type="protein sequence ID" value="SEP74975.1"/>
    <property type="molecule type" value="Genomic_DNA"/>
</dbReference>
<evidence type="ECO:0000313" key="2">
    <source>
        <dbReference type="EMBL" id="SEP74975.1"/>
    </source>
</evidence>
<evidence type="ECO:0008006" key="4">
    <source>
        <dbReference type="Google" id="ProtNLM"/>
    </source>
</evidence>
<dbReference type="Proteomes" id="UP000199496">
    <property type="component" value="Unassembled WGS sequence"/>
</dbReference>
<evidence type="ECO:0000256" key="1">
    <source>
        <dbReference type="SAM" id="MobiDB-lite"/>
    </source>
</evidence>
<feature type="region of interest" description="Disordered" evidence="1">
    <location>
        <begin position="78"/>
        <end position="164"/>
    </location>
</feature>
<dbReference type="AlphaFoldDB" id="A0A1H9AEH4"/>
<sequence length="164" mass="17039">MDNTYWVVMSGVPLDGVDRATALAALAALFQVPEARVEGMLAGKPVVVKKGMDQATAQRYLARLQQAGVAAKMVVDTPDLPQASGNRADAAPGTEQASGLGLAPLGSRLSDRPPPPDLQVDLSGLTLDPPGVVLVEPRQIPPPPIDTSALTLAPRPDLAEESFS</sequence>
<organism evidence="2 3">
    <name type="scientific">Ectothiorhodospira magna</name>
    <dbReference type="NCBI Taxonomy" id="867345"/>
    <lineage>
        <taxon>Bacteria</taxon>
        <taxon>Pseudomonadati</taxon>
        <taxon>Pseudomonadota</taxon>
        <taxon>Gammaproteobacteria</taxon>
        <taxon>Chromatiales</taxon>
        <taxon>Ectothiorhodospiraceae</taxon>
        <taxon>Ectothiorhodospira</taxon>
    </lineage>
</organism>
<accession>A0A1H9AEH4</accession>
<evidence type="ECO:0000313" key="3">
    <source>
        <dbReference type="Proteomes" id="UP000199496"/>
    </source>
</evidence>
<dbReference type="OrthoDB" id="6402943at2"/>
<protein>
    <recommendedName>
        <fullName evidence="4">Ribosomal protein L7/L12 C-terminal domain-containing protein</fullName>
    </recommendedName>
</protein>